<feature type="transmembrane region" description="Helical" evidence="2">
    <location>
        <begin position="12"/>
        <end position="33"/>
    </location>
</feature>
<keyword evidence="2" id="KW-1133">Transmembrane helix</keyword>
<accession>A0A1J5Q830</accession>
<dbReference type="EMBL" id="MLJW01001145">
    <property type="protein sequence ID" value="OIQ79873.1"/>
    <property type="molecule type" value="Genomic_DNA"/>
</dbReference>
<name>A0A1J5Q830_9ZZZZ</name>
<keyword evidence="2" id="KW-0812">Transmembrane</keyword>
<protein>
    <submittedName>
        <fullName evidence="3">Uncharacterized protein</fullName>
    </submittedName>
</protein>
<keyword evidence="2" id="KW-0472">Membrane</keyword>
<dbReference type="AlphaFoldDB" id="A0A1J5Q830"/>
<gene>
    <name evidence="3" type="ORF">GALL_383770</name>
</gene>
<feature type="region of interest" description="Disordered" evidence="1">
    <location>
        <begin position="313"/>
        <end position="339"/>
    </location>
</feature>
<reference evidence="3" key="1">
    <citation type="submission" date="2016-10" db="EMBL/GenBank/DDBJ databases">
        <title>Sequence of Gallionella enrichment culture.</title>
        <authorList>
            <person name="Poehlein A."/>
            <person name="Muehling M."/>
            <person name="Daniel R."/>
        </authorList>
    </citation>
    <scope>NUCLEOTIDE SEQUENCE</scope>
</reference>
<comment type="caution">
    <text evidence="3">The sequence shown here is derived from an EMBL/GenBank/DDBJ whole genome shotgun (WGS) entry which is preliminary data.</text>
</comment>
<sequence>MREQRDARYAAPTVWLLGLLVAALALLSAYLWWRARGTRGPAWYADIAEDADTRTPRVSIAPAPAAAAMSPVTAPQPDPAPLRVSATTSAAVAAGPATTPPAAPAQGAAPAWSQNLSLDKEMFSRPLSGKEQVQVDEMMDIGHLADFFIGIGNLDQAIEVMRKALLDHSGGLLALPYLYLFDLYRQTSRREDYEALLEQFAHRFNVRIPAWDEAPEAEPRDLESYPRAIALICETWDMPAMVTVIERMLLDDPNKPRVGFDLPAYRDLLDLYAIARDLSRNPHAAPVLTPAADTTAPAAPAVVADLDFPLDLGAPPAGESAPAELPALDFTLDPDPKAD</sequence>
<proteinExistence type="predicted"/>
<feature type="region of interest" description="Disordered" evidence="1">
    <location>
        <begin position="64"/>
        <end position="110"/>
    </location>
</feature>
<organism evidence="3">
    <name type="scientific">mine drainage metagenome</name>
    <dbReference type="NCBI Taxonomy" id="410659"/>
    <lineage>
        <taxon>unclassified sequences</taxon>
        <taxon>metagenomes</taxon>
        <taxon>ecological metagenomes</taxon>
    </lineage>
</organism>
<evidence type="ECO:0000256" key="2">
    <source>
        <dbReference type="SAM" id="Phobius"/>
    </source>
</evidence>
<feature type="compositionally biased region" description="Low complexity" evidence="1">
    <location>
        <begin position="313"/>
        <end position="328"/>
    </location>
</feature>
<evidence type="ECO:0000313" key="3">
    <source>
        <dbReference type="EMBL" id="OIQ79873.1"/>
    </source>
</evidence>
<feature type="compositionally biased region" description="Low complexity" evidence="1">
    <location>
        <begin position="64"/>
        <end position="73"/>
    </location>
</feature>
<feature type="compositionally biased region" description="Low complexity" evidence="1">
    <location>
        <begin position="84"/>
        <end position="97"/>
    </location>
</feature>
<evidence type="ECO:0000256" key="1">
    <source>
        <dbReference type="SAM" id="MobiDB-lite"/>
    </source>
</evidence>